<organism evidence="1 2">
    <name type="scientific">Paspalum notatum var. saurae</name>
    <dbReference type="NCBI Taxonomy" id="547442"/>
    <lineage>
        <taxon>Eukaryota</taxon>
        <taxon>Viridiplantae</taxon>
        <taxon>Streptophyta</taxon>
        <taxon>Embryophyta</taxon>
        <taxon>Tracheophyta</taxon>
        <taxon>Spermatophyta</taxon>
        <taxon>Magnoliopsida</taxon>
        <taxon>Liliopsida</taxon>
        <taxon>Poales</taxon>
        <taxon>Poaceae</taxon>
        <taxon>PACMAD clade</taxon>
        <taxon>Panicoideae</taxon>
        <taxon>Andropogonodae</taxon>
        <taxon>Paspaleae</taxon>
        <taxon>Paspalinae</taxon>
        <taxon>Paspalum</taxon>
    </lineage>
</organism>
<reference evidence="1 2" key="1">
    <citation type="submission" date="2024-02" db="EMBL/GenBank/DDBJ databases">
        <title>High-quality chromosome-scale genome assembly of Pensacola bahiagrass (Paspalum notatum Flugge var. saurae).</title>
        <authorList>
            <person name="Vega J.M."/>
            <person name="Podio M."/>
            <person name="Orjuela J."/>
            <person name="Siena L.A."/>
            <person name="Pessino S.C."/>
            <person name="Combes M.C."/>
            <person name="Mariac C."/>
            <person name="Albertini E."/>
            <person name="Pupilli F."/>
            <person name="Ortiz J.P.A."/>
            <person name="Leblanc O."/>
        </authorList>
    </citation>
    <scope>NUCLEOTIDE SEQUENCE [LARGE SCALE GENOMIC DNA]</scope>
    <source>
        <strain evidence="1">R1</strain>
        <tissue evidence="1">Leaf</tissue>
    </source>
</reference>
<evidence type="ECO:0000313" key="1">
    <source>
        <dbReference type="EMBL" id="WVZ86749.1"/>
    </source>
</evidence>
<keyword evidence="2" id="KW-1185">Reference proteome</keyword>
<proteinExistence type="predicted"/>
<dbReference type="Proteomes" id="UP001341281">
    <property type="component" value="Chromosome 07"/>
</dbReference>
<name>A0AAQ3U8D5_PASNO</name>
<gene>
    <name evidence="1" type="ORF">U9M48_033485</name>
</gene>
<accession>A0AAQ3U8D5</accession>
<evidence type="ECO:0000313" key="2">
    <source>
        <dbReference type="Proteomes" id="UP001341281"/>
    </source>
</evidence>
<dbReference type="EMBL" id="CP144751">
    <property type="protein sequence ID" value="WVZ86749.1"/>
    <property type="molecule type" value="Genomic_DNA"/>
</dbReference>
<sequence>MEQQILRIAQIVCQSLQFISCELVLIPQDMIINQPIPSSDEFKREGGWKKINLNASMATEVEIKFSRTQIRHAKLKRMGGHQELTRQYVSTSINGALIIVVISKQPSVMTLLDHHKSNWRLQYLIELSLTDTVPEIEKCQESYLIMPPVTVLLCGSCHTLKRSCISSWRWAWALTSPAYLAVRMSQVPMGMVKPPGLDTGHMGLGAARELFWMDLEGHFVHLPYARHSMAVTFHLWGGHHHVPGIHRHVPGIHRHVPGIHRHVPGIHASDTQMAHHPGDVALALAPDNVHHDPGVAHHHGHPVEAPSRVLHHAVEFVQAAVWNLDQKLLKTLQKFLQSH</sequence>
<protein>
    <submittedName>
        <fullName evidence="1">Uncharacterized protein</fullName>
    </submittedName>
</protein>
<dbReference type="AlphaFoldDB" id="A0AAQ3U8D5"/>